<dbReference type="PATRIC" id="fig|742734.4.peg.360"/>
<dbReference type="OrthoDB" id="337756at2"/>
<evidence type="ECO:0000313" key="5">
    <source>
        <dbReference type="EMBL" id="KMW11050.1"/>
    </source>
</evidence>
<dbReference type="PRINTS" id="PR00032">
    <property type="entry name" value="HTHARAC"/>
</dbReference>
<dbReference type="InterPro" id="IPR009057">
    <property type="entry name" value="Homeodomain-like_sf"/>
</dbReference>
<dbReference type="EMBL" id="ADLK01000056">
    <property type="protein sequence ID" value="KMW11050.1"/>
    <property type="molecule type" value="Genomic_DNA"/>
</dbReference>
<reference evidence="5 6" key="1">
    <citation type="submission" date="2011-04" db="EMBL/GenBank/DDBJ databases">
        <title>The Genome Sequence of Clostridium citroniae WAL-19142.</title>
        <authorList>
            <consortium name="The Broad Institute Genome Sequencing Platform"/>
            <person name="Earl A."/>
            <person name="Ward D."/>
            <person name="Feldgarden M."/>
            <person name="Gevers D."/>
            <person name="Warren Y.A."/>
            <person name="Tyrrell K.L."/>
            <person name="Citron D.M."/>
            <person name="Goldstein E.J."/>
            <person name="Daigneault M."/>
            <person name="Allen-Vercoe E."/>
            <person name="Young S.K."/>
            <person name="Zeng Q."/>
            <person name="Gargeya S."/>
            <person name="Fitzgerald M."/>
            <person name="Haas B."/>
            <person name="Abouelleil A."/>
            <person name="Alvarado L."/>
            <person name="Arachchi H.M."/>
            <person name="Berlin A."/>
            <person name="Brown A."/>
            <person name="Chapman S.B."/>
            <person name="Chen Z."/>
            <person name="Dunbar C."/>
            <person name="Freedman E."/>
            <person name="Gearin G."/>
            <person name="Gellesch M."/>
            <person name="Goldberg J."/>
            <person name="Griggs A."/>
            <person name="Gujja S."/>
            <person name="Heilman E.R."/>
            <person name="Heiman D."/>
            <person name="Howarth C."/>
            <person name="Larson L."/>
            <person name="Lui A."/>
            <person name="MacDonald P.J."/>
            <person name="Mehta T."/>
            <person name="Montmayeur A."/>
            <person name="Murphy C."/>
            <person name="Neiman D."/>
            <person name="Pearson M."/>
            <person name="Priest M."/>
            <person name="Roberts A."/>
            <person name="Saif S."/>
            <person name="Shea T."/>
            <person name="Shenoy N."/>
            <person name="Sisk P."/>
            <person name="Stolte C."/>
            <person name="Sykes S."/>
            <person name="White J."/>
            <person name="Yandava C."/>
            <person name="Wortman J."/>
            <person name="Nusbaum C."/>
            <person name="Birren B."/>
        </authorList>
    </citation>
    <scope>NUCLEOTIDE SEQUENCE [LARGE SCALE GENOMIC DNA]</scope>
    <source>
        <strain evidence="5 6">WAL-19142</strain>
    </source>
</reference>
<keyword evidence="1" id="KW-0805">Transcription regulation</keyword>
<dbReference type="InterPro" id="IPR018060">
    <property type="entry name" value="HTH_AraC"/>
</dbReference>
<dbReference type="SMART" id="SM00342">
    <property type="entry name" value="HTH_ARAC"/>
    <property type="match status" value="1"/>
</dbReference>
<evidence type="ECO:0000256" key="3">
    <source>
        <dbReference type="ARBA" id="ARBA00023163"/>
    </source>
</evidence>
<evidence type="ECO:0000313" key="6">
    <source>
        <dbReference type="Proteomes" id="UP000037392"/>
    </source>
</evidence>
<protein>
    <recommendedName>
        <fullName evidence="4">HTH araC/xylS-type domain-containing protein</fullName>
    </recommendedName>
</protein>
<dbReference type="Gene3D" id="1.10.10.60">
    <property type="entry name" value="Homeodomain-like"/>
    <property type="match status" value="2"/>
</dbReference>
<dbReference type="Pfam" id="PF12833">
    <property type="entry name" value="HTH_18"/>
    <property type="match status" value="1"/>
</dbReference>
<evidence type="ECO:0000256" key="2">
    <source>
        <dbReference type="ARBA" id="ARBA00023125"/>
    </source>
</evidence>
<keyword evidence="2" id="KW-0238">DNA-binding</keyword>
<name>A0A0J9E5Y5_9FIRM</name>
<dbReference type="GO" id="GO:0043565">
    <property type="term" value="F:sequence-specific DNA binding"/>
    <property type="evidence" value="ECO:0007669"/>
    <property type="project" value="InterPro"/>
</dbReference>
<comment type="caution">
    <text evidence="5">The sequence shown here is derived from an EMBL/GenBank/DDBJ whole genome shotgun (WGS) entry which is preliminary data.</text>
</comment>
<dbReference type="SUPFAM" id="SSF51182">
    <property type="entry name" value="RmlC-like cupins"/>
    <property type="match status" value="1"/>
</dbReference>
<evidence type="ECO:0000259" key="4">
    <source>
        <dbReference type="PROSITE" id="PS01124"/>
    </source>
</evidence>
<gene>
    <name evidence="5" type="ORF">HMPREF9470_00337</name>
</gene>
<dbReference type="PANTHER" id="PTHR43280">
    <property type="entry name" value="ARAC-FAMILY TRANSCRIPTIONAL REGULATOR"/>
    <property type="match status" value="1"/>
</dbReference>
<dbReference type="PROSITE" id="PS00041">
    <property type="entry name" value="HTH_ARAC_FAMILY_1"/>
    <property type="match status" value="1"/>
</dbReference>
<feature type="domain" description="HTH araC/xylS-type" evidence="4">
    <location>
        <begin position="196"/>
        <end position="294"/>
    </location>
</feature>
<dbReference type="InterPro" id="IPR020449">
    <property type="entry name" value="Tscrpt_reg_AraC-type_HTH"/>
</dbReference>
<dbReference type="InterPro" id="IPR011051">
    <property type="entry name" value="RmlC_Cupin_sf"/>
</dbReference>
<dbReference type="GO" id="GO:0003700">
    <property type="term" value="F:DNA-binding transcription factor activity"/>
    <property type="evidence" value="ECO:0007669"/>
    <property type="project" value="InterPro"/>
</dbReference>
<dbReference type="RefSeq" id="WP_007861790.1">
    <property type="nucleotide sequence ID" value="NZ_KQ235875.1"/>
</dbReference>
<dbReference type="InterPro" id="IPR018062">
    <property type="entry name" value="HTH_AraC-typ_CS"/>
</dbReference>
<dbReference type="Proteomes" id="UP000037392">
    <property type="component" value="Unassembled WGS sequence"/>
</dbReference>
<proteinExistence type="predicted"/>
<dbReference type="PANTHER" id="PTHR43280:SF28">
    <property type="entry name" value="HTH-TYPE TRANSCRIPTIONAL ACTIVATOR RHAS"/>
    <property type="match status" value="1"/>
</dbReference>
<dbReference type="SUPFAM" id="SSF46689">
    <property type="entry name" value="Homeodomain-like"/>
    <property type="match status" value="2"/>
</dbReference>
<keyword evidence="3" id="KW-0804">Transcription</keyword>
<evidence type="ECO:0000256" key="1">
    <source>
        <dbReference type="ARBA" id="ARBA00023015"/>
    </source>
</evidence>
<dbReference type="PROSITE" id="PS01124">
    <property type="entry name" value="HTH_ARAC_FAMILY_2"/>
    <property type="match status" value="1"/>
</dbReference>
<sequence length="308" mass="36063">MPEIFDDYCWQKHKQVITREKHHIPGLANFAHWRMNSSIPPSPTHYHSDIWEIHCMIKGKRISFLEQMDGRVSYTITGNEAFITFPYELHGNGNLPQMPCEFYAFQIDMKERNNLLCLNKEYSNALCDYLLSIKHRHLQMSTTEIQLIRMAFNLFSSENIQDVRNGVLFLSCFLSNLCYMLPVEKGAIHPFNPNIQQSIDYIRENISRSLSLQELAEASGYSLSRFKTKFKEEVGITPNEYILLQKMEQAKHMLETSDIQITKLAYELGFSSSNYFSSVFKKLLNCNPMEYRKNFNSYLQNYASKHTL</sequence>
<dbReference type="GeneID" id="93162890"/>
<dbReference type="AlphaFoldDB" id="A0A0J9E5Y5"/>
<accession>A0A0J9E5Y5</accession>
<organism evidence="5 6">
    <name type="scientific">[Clostridium] citroniae WAL-19142</name>
    <dbReference type="NCBI Taxonomy" id="742734"/>
    <lineage>
        <taxon>Bacteria</taxon>
        <taxon>Bacillati</taxon>
        <taxon>Bacillota</taxon>
        <taxon>Clostridia</taxon>
        <taxon>Lachnospirales</taxon>
        <taxon>Lachnospiraceae</taxon>
        <taxon>Enterocloster</taxon>
    </lineage>
</organism>